<evidence type="ECO:0000256" key="9">
    <source>
        <dbReference type="SAM" id="Phobius"/>
    </source>
</evidence>
<dbReference type="AlphaFoldDB" id="A0AAV7TC88"/>
<evidence type="ECO:0000256" key="2">
    <source>
        <dbReference type="ARBA" id="ARBA00008497"/>
    </source>
</evidence>
<evidence type="ECO:0000256" key="5">
    <source>
        <dbReference type="ARBA" id="ARBA00022989"/>
    </source>
</evidence>
<evidence type="ECO:0000256" key="7">
    <source>
        <dbReference type="ARBA" id="ARBA00023136"/>
    </source>
</evidence>
<keyword evidence="11" id="KW-1185">Reference proteome</keyword>
<evidence type="ECO:0000256" key="6">
    <source>
        <dbReference type="ARBA" id="ARBA00023065"/>
    </source>
</evidence>
<accession>A0AAV7TC88</accession>
<name>A0AAV7TC88_PLEWA</name>
<evidence type="ECO:0000313" key="10">
    <source>
        <dbReference type="EMBL" id="KAJ1174175.1"/>
    </source>
</evidence>
<feature type="transmembrane region" description="Helical" evidence="9">
    <location>
        <begin position="131"/>
        <end position="153"/>
    </location>
</feature>
<dbReference type="Proteomes" id="UP001066276">
    <property type="component" value="Chromosome 4_1"/>
</dbReference>
<keyword evidence="7 9" id="KW-0472">Membrane</keyword>
<evidence type="ECO:0000256" key="1">
    <source>
        <dbReference type="ARBA" id="ARBA00004141"/>
    </source>
</evidence>
<evidence type="ECO:0000256" key="4">
    <source>
        <dbReference type="ARBA" id="ARBA00022692"/>
    </source>
</evidence>
<dbReference type="GO" id="GO:0034220">
    <property type="term" value="P:monoatomic ion transmembrane transport"/>
    <property type="evidence" value="ECO:0007669"/>
    <property type="project" value="UniProtKB-KW"/>
</dbReference>
<evidence type="ECO:0000313" key="11">
    <source>
        <dbReference type="Proteomes" id="UP001066276"/>
    </source>
</evidence>
<organism evidence="10 11">
    <name type="scientific">Pleurodeles waltl</name>
    <name type="common">Iberian ribbed newt</name>
    <dbReference type="NCBI Taxonomy" id="8319"/>
    <lineage>
        <taxon>Eukaryota</taxon>
        <taxon>Metazoa</taxon>
        <taxon>Chordata</taxon>
        <taxon>Craniata</taxon>
        <taxon>Vertebrata</taxon>
        <taxon>Euteleostomi</taxon>
        <taxon>Amphibia</taxon>
        <taxon>Batrachia</taxon>
        <taxon>Caudata</taxon>
        <taxon>Salamandroidea</taxon>
        <taxon>Salamandridae</taxon>
        <taxon>Pleurodelinae</taxon>
        <taxon>Pleurodeles</taxon>
    </lineage>
</organism>
<dbReference type="GO" id="GO:0016020">
    <property type="term" value="C:membrane"/>
    <property type="evidence" value="ECO:0007669"/>
    <property type="project" value="UniProtKB-SubCell"/>
</dbReference>
<dbReference type="GO" id="GO:1904669">
    <property type="term" value="P:ATP export"/>
    <property type="evidence" value="ECO:0007669"/>
    <property type="project" value="UniProtKB-ARBA"/>
</dbReference>
<reference evidence="10" key="1">
    <citation type="journal article" date="2022" name="bioRxiv">
        <title>Sequencing and chromosome-scale assembly of the giantPleurodeles waltlgenome.</title>
        <authorList>
            <person name="Brown T."/>
            <person name="Elewa A."/>
            <person name="Iarovenko S."/>
            <person name="Subramanian E."/>
            <person name="Araus A.J."/>
            <person name="Petzold A."/>
            <person name="Susuki M."/>
            <person name="Suzuki K.-i.T."/>
            <person name="Hayashi T."/>
            <person name="Toyoda A."/>
            <person name="Oliveira C."/>
            <person name="Osipova E."/>
            <person name="Leigh N.D."/>
            <person name="Simon A."/>
            <person name="Yun M.H."/>
        </authorList>
    </citation>
    <scope>NUCLEOTIDE SEQUENCE</scope>
    <source>
        <strain evidence="10">20211129_DDA</strain>
        <tissue evidence="10">Liver</tissue>
    </source>
</reference>
<comment type="caution">
    <text evidence="10">The sequence shown here is derived from an EMBL/GenBank/DDBJ whole genome shotgun (WGS) entry which is preliminary data.</text>
</comment>
<proteinExistence type="inferred from homology"/>
<feature type="transmembrane region" description="Helical" evidence="9">
    <location>
        <begin position="49"/>
        <end position="68"/>
    </location>
</feature>
<gene>
    <name evidence="10" type="ORF">NDU88_005998</name>
</gene>
<keyword evidence="4 9" id="KW-0812">Transmembrane</keyword>
<evidence type="ECO:0000256" key="8">
    <source>
        <dbReference type="ARBA" id="ARBA00023303"/>
    </source>
</evidence>
<keyword evidence="6" id="KW-0406">Ion transport</keyword>
<protein>
    <submittedName>
        <fullName evidence="10">Uncharacterized protein</fullName>
    </submittedName>
</protein>
<dbReference type="Pfam" id="PF14798">
    <property type="entry name" value="Ca_hom_mod"/>
    <property type="match status" value="1"/>
</dbReference>
<dbReference type="EMBL" id="JANPWB010000007">
    <property type="protein sequence ID" value="KAJ1174175.1"/>
    <property type="molecule type" value="Genomic_DNA"/>
</dbReference>
<feature type="transmembrane region" description="Helical" evidence="9">
    <location>
        <begin position="12"/>
        <end position="29"/>
    </location>
</feature>
<keyword evidence="5 9" id="KW-1133">Transmembrane helix</keyword>
<comment type="similarity">
    <text evidence="2">Belongs to the CALHM family.</text>
</comment>
<dbReference type="InterPro" id="IPR029569">
    <property type="entry name" value="CALHM"/>
</dbReference>
<sequence>MDKTTFFKNFRLTNNVLRTSALSLLLFVIENLLETEFRCPPPGPWAQTYSLVFFLVPAFIWFVVSLRLKSSSCPCLLKGQKCASCCWITKEVLWMPLLWVILLVMDGRYGACFIQSLQENSPQEAGFNSLVLTYVQVAGMFSLAVLALLWVVFTCDNSCGKPCSCCPEMNCYSNYLANEYLLTVLADVDDITEEFAASQRKQAILHQLNTESFLEVSSYSLKKDTIGKLSEIKHTLKRNILEENEDNQ</sequence>
<comment type="subcellular location">
    <subcellularLocation>
        <location evidence="1">Membrane</location>
        <topology evidence="1">Multi-pass membrane protein</topology>
    </subcellularLocation>
</comment>
<keyword evidence="3" id="KW-0813">Transport</keyword>
<evidence type="ECO:0000256" key="3">
    <source>
        <dbReference type="ARBA" id="ARBA00022448"/>
    </source>
</evidence>
<keyword evidence="8" id="KW-0407">Ion channel</keyword>